<protein>
    <submittedName>
        <fullName evidence="1">Uncharacterized protein</fullName>
    </submittedName>
</protein>
<name>A0A0C9XV71_9AGAM</name>
<dbReference type="PANTHER" id="PTHR33096:SF1">
    <property type="entry name" value="CXC1-LIKE CYSTEINE CLUSTER ASSOCIATED WITH KDZ TRANSPOSASES DOMAIN-CONTAINING PROTEIN"/>
    <property type="match status" value="1"/>
</dbReference>
<sequence>NVALVHCGLLGCSPTQPSCAVTFHCLELFHQIQCRQSLFSVQAMAKVLCALHNIRMPDQSIFLFTFLKKVTYTSHFCVLLVDAFDTYLRILRHIQMTLKCALSHDGSKWKLRGACPVCAYEVIAHLQCMDGNFSAKRLDGSGSADMQVFNSDYFIPREKVDQFKDSVQSKSRNVTSSRMLTCSDNWVVAKAVQEDQVQVFQQTGIFVLACRHGFIECIAEMRRSGEL</sequence>
<organism evidence="1 2">
    <name type="scientific">Pisolithus microcarpus 441</name>
    <dbReference type="NCBI Taxonomy" id="765257"/>
    <lineage>
        <taxon>Eukaryota</taxon>
        <taxon>Fungi</taxon>
        <taxon>Dikarya</taxon>
        <taxon>Basidiomycota</taxon>
        <taxon>Agaricomycotina</taxon>
        <taxon>Agaricomycetes</taxon>
        <taxon>Agaricomycetidae</taxon>
        <taxon>Boletales</taxon>
        <taxon>Sclerodermatineae</taxon>
        <taxon>Pisolithaceae</taxon>
        <taxon>Pisolithus</taxon>
    </lineage>
</organism>
<keyword evidence="2" id="KW-1185">Reference proteome</keyword>
<dbReference type="HOGENOM" id="CLU_013084_3_3_1"/>
<accession>A0A0C9XV71</accession>
<feature type="non-terminal residue" evidence="1">
    <location>
        <position position="1"/>
    </location>
</feature>
<dbReference type="Proteomes" id="UP000054018">
    <property type="component" value="Unassembled WGS sequence"/>
</dbReference>
<dbReference type="Pfam" id="PF18758">
    <property type="entry name" value="KDZ"/>
    <property type="match status" value="1"/>
</dbReference>
<dbReference type="InterPro" id="IPR040521">
    <property type="entry name" value="KDZ"/>
</dbReference>
<dbReference type="EMBL" id="KN833860">
    <property type="protein sequence ID" value="KIK16345.1"/>
    <property type="molecule type" value="Genomic_DNA"/>
</dbReference>
<evidence type="ECO:0000313" key="1">
    <source>
        <dbReference type="EMBL" id="KIK16345.1"/>
    </source>
</evidence>
<reference evidence="2" key="2">
    <citation type="submission" date="2015-01" db="EMBL/GenBank/DDBJ databases">
        <title>Evolutionary Origins and Diversification of the Mycorrhizal Mutualists.</title>
        <authorList>
            <consortium name="DOE Joint Genome Institute"/>
            <consortium name="Mycorrhizal Genomics Consortium"/>
            <person name="Kohler A."/>
            <person name="Kuo A."/>
            <person name="Nagy L.G."/>
            <person name="Floudas D."/>
            <person name="Copeland A."/>
            <person name="Barry K.W."/>
            <person name="Cichocki N."/>
            <person name="Veneault-Fourrey C."/>
            <person name="LaButti K."/>
            <person name="Lindquist E.A."/>
            <person name="Lipzen A."/>
            <person name="Lundell T."/>
            <person name="Morin E."/>
            <person name="Murat C."/>
            <person name="Riley R."/>
            <person name="Ohm R."/>
            <person name="Sun H."/>
            <person name="Tunlid A."/>
            <person name="Henrissat B."/>
            <person name="Grigoriev I.V."/>
            <person name="Hibbett D.S."/>
            <person name="Martin F."/>
        </authorList>
    </citation>
    <scope>NUCLEOTIDE SEQUENCE [LARGE SCALE GENOMIC DNA]</scope>
    <source>
        <strain evidence="2">441</strain>
    </source>
</reference>
<dbReference type="OrthoDB" id="2505969at2759"/>
<evidence type="ECO:0000313" key="2">
    <source>
        <dbReference type="Proteomes" id="UP000054018"/>
    </source>
</evidence>
<reference evidence="1 2" key="1">
    <citation type="submission" date="2014-04" db="EMBL/GenBank/DDBJ databases">
        <authorList>
            <consortium name="DOE Joint Genome Institute"/>
            <person name="Kuo A."/>
            <person name="Kohler A."/>
            <person name="Costa M.D."/>
            <person name="Nagy L.G."/>
            <person name="Floudas D."/>
            <person name="Copeland A."/>
            <person name="Barry K.W."/>
            <person name="Cichocki N."/>
            <person name="Veneault-Fourrey C."/>
            <person name="LaButti K."/>
            <person name="Lindquist E.A."/>
            <person name="Lipzen A."/>
            <person name="Lundell T."/>
            <person name="Morin E."/>
            <person name="Murat C."/>
            <person name="Sun H."/>
            <person name="Tunlid A."/>
            <person name="Henrissat B."/>
            <person name="Grigoriev I.V."/>
            <person name="Hibbett D.S."/>
            <person name="Martin F."/>
            <person name="Nordberg H.P."/>
            <person name="Cantor M.N."/>
            <person name="Hua S.X."/>
        </authorList>
    </citation>
    <scope>NUCLEOTIDE SEQUENCE [LARGE SCALE GENOMIC DNA]</scope>
    <source>
        <strain evidence="1 2">441</strain>
    </source>
</reference>
<gene>
    <name evidence="1" type="ORF">PISMIDRAFT_113579</name>
</gene>
<proteinExistence type="predicted"/>
<dbReference type="AlphaFoldDB" id="A0A0C9XV71"/>
<dbReference type="PANTHER" id="PTHR33096">
    <property type="entry name" value="CXC2 DOMAIN-CONTAINING PROTEIN"/>
    <property type="match status" value="1"/>
</dbReference>
<dbReference type="STRING" id="765257.A0A0C9XV71"/>